<dbReference type="InterPro" id="IPR000719">
    <property type="entry name" value="Prot_kinase_dom"/>
</dbReference>
<protein>
    <recommendedName>
        <fullName evidence="3">Protein kinase domain-containing protein</fullName>
    </recommendedName>
</protein>
<sequence length="479" mass="51465">MSTNQYTQLAQLGRTRLGPLDKVLGKDGGVYARITMPVPAATGVFTHRARTLRDNPHPNICQVFAAGMTANGVELILEYVEGPTLTARLEQGDLSAEEADQIWNQLQSALAHMHELGLVHGEVTTDNVLLPTSKRAVLIDLFAPMKYSEVEQVKHNDLFTQENDLSALDDITNRLMTALLTDGRVTRTDATSENGNEDLLLTEQTGGSGQEADASLAGVRIGQGLQQQAANELEAQMPNPVGTWMAKHETLARWLAPGLLSIVALIVVAWWLAMPATNVDIDPLAETVVSMETPEETPSDAMGPTKESVTPQDTVENPNPVTASSVAPTVASTVANDPLASARAVVNQPAATPREVDQPQAVAILGALLELRDAALMSGDMASLNQLTVVDSLAAKEDAELLTRLSDGGKTLKNYHTQATNIKIVKQADTSLTLSADLMQLPFQQCNGNECQEIGQQGPVPTEFNLVPNPWRIRSAVRK</sequence>
<keyword evidence="5" id="KW-1185">Reference proteome</keyword>
<dbReference type="KEGG" id="avu:BK816_05350"/>
<name>A0A1D9MKW5_9ACTO</name>
<dbReference type="STRING" id="1912795.BK816_05350"/>
<gene>
    <name evidence="4" type="ORF">BK816_05350</name>
</gene>
<keyword evidence="2" id="KW-0472">Membrane</keyword>
<organism evidence="4 5">
    <name type="scientific">Boudabousia tangfeifanii</name>
    <dbReference type="NCBI Taxonomy" id="1912795"/>
    <lineage>
        <taxon>Bacteria</taxon>
        <taxon>Bacillati</taxon>
        <taxon>Actinomycetota</taxon>
        <taxon>Actinomycetes</taxon>
        <taxon>Actinomycetales</taxon>
        <taxon>Actinomycetaceae</taxon>
        <taxon>Boudabousia</taxon>
    </lineage>
</organism>
<proteinExistence type="predicted"/>
<dbReference type="PANTHER" id="PTHR24347">
    <property type="entry name" value="SERINE/THREONINE-PROTEIN KINASE"/>
    <property type="match status" value="1"/>
</dbReference>
<feature type="region of interest" description="Disordered" evidence="1">
    <location>
        <begin position="293"/>
        <end position="319"/>
    </location>
</feature>
<reference evidence="4 5" key="1">
    <citation type="submission" date="2016-10" db="EMBL/GenBank/DDBJ databases">
        <title>Actinomyces aegypiusis sp. nov., isolated from the Aegypius monachus in Qinghai Tibet Plateau China.</title>
        <authorList>
            <person name="Wang Y."/>
        </authorList>
    </citation>
    <scope>NUCLEOTIDE SEQUENCE [LARGE SCALE GENOMIC DNA]</scope>
    <source>
        <strain evidence="4 5">VUL4_3</strain>
    </source>
</reference>
<dbReference type="InterPro" id="IPR011009">
    <property type="entry name" value="Kinase-like_dom_sf"/>
</dbReference>
<dbReference type="RefSeq" id="WP_071164255.1">
    <property type="nucleotide sequence ID" value="NZ_CP017812.1"/>
</dbReference>
<feature type="domain" description="Protein kinase" evidence="3">
    <location>
        <begin position="6"/>
        <end position="309"/>
    </location>
</feature>
<dbReference type="AlphaFoldDB" id="A0A1D9MKW5"/>
<dbReference type="OrthoDB" id="3778994at2"/>
<dbReference type="GO" id="GO:0004672">
    <property type="term" value="F:protein kinase activity"/>
    <property type="evidence" value="ECO:0007669"/>
    <property type="project" value="InterPro"/>
</dbReference>
<dbReference type="Gene3D" id="1.10.510.10">
    <property type="entry name" value="Transferase(Phosphotransferase) domain 1"/>
    <property type="match status" value="1"/>
</dbReference>
<dbReference type="SUPFAM" id="SSF56112">
    <property type="entry name" value="Protein kinase-like (PK-like)"/>
    <property type="match status" value="1"/>
</dbReference>
<keyword evidence="2" id="KW-0812">Transmembrane</keyword>
<evidence type="ECO:0000256" key="1">
    <source>
        <dbReference type="SAM" id="MobiDB-lite"/>
    </source>
</evidence>
<dbReference type="PROSITE" id="PS50011">
    <property type="entry name" value="PROTEIN_KINASE_DOM"/>
    <property type="match status" value="1"/>
</dbReference>
<evidence type="ECO:0000313" key="5">
    <source>
        <dbReference type="Proteomes" id="UP000176288"/>
    </source>
</evidence>
<feature type="compositionally biased region" description="Polar residues" evidence="1">
    <location>
        <begin position="307"/>
        <end position="319"/>
    </location>
</feature>
<dbReference type="Proteomes" id="UP000176288">
    <property type="component" value="Chromosome"/>
</dbReference>
<dbReference type="EMBL" id="CP017812">
    <property type="protein sequence ID" value="AOZ72790.1"/>
    <property type="molecule type" value="Genomic_DNA"/>
</dbReference>
<feature type="transmembrane region" description="Helical" evidence="2">
    <location>
        <begin position="254"/>
        <end position="273"/>
    </location>
</feature>
<dbReference type="GO" id="GO:0005524">
    <property type="term" value="F:ATP binding"/>
    <property type="evidence" value="ECO:0007669"/>
    <property type="project" value="InterPro"/>
</dbReference>
<accession>A0A1D9MKW5</accession>
<evidence type="ECO:0000256" key="2">
    <source>
        <dbReference type="SAM" id="Phobius"/>
    </source>
</evidence>
<dbReference type="Gene3D" id="3.30.200.20">
    <property type="entry name" value="Phosphorylase Kinase, domain 1"/>
    <property type="match status" value="1"/>
</dbReference>
<evidence type="ECO:0000313" key="4">
    <source>
        <dbReference type="EMBL" id="AOZ72790.1"/>
    </source>
</evidence>
<keyword evidence="2" id="KW-1133">Transmembrane helix</keyword>
<evidence type="ECO:0000259" key="3">
    <source>
        <dbReference type="PROSITE" id="PS50011"/>
    </source>
</evidence>
<dbReference type="Pfam" id="PF00069">
    <property type="entry name" value="Pkinase"/>
    <property type="match status" value="1"/>
</dbReference>